<dbReference type="InterPro" id="IPR000668">
    <property type="entry name" value="Peptidase_C1A_C"/>
</dbReference>
<dbReference type="PROSITE" id="PS00139">
    <property type="entry name" value="THIOL_PROTEASE_CYS"/>
    <property type="match status" value="1"/>
</dbReference>
<dbReference type="Pfam" id="PF00112">
    <property type="entry name" value="Peptidase_C1"/>
    <property type="match status" value="1"/>
</dbReference>
<dbReference type="CDD" id="cd02248">
    <property type="entry name" value="Peptidase_C1A"/>
    <property type="match status" value="1"/>
</dbReference>
<accession>A0A813TGW1</accession>
<evidence type="ECO:0000256" key="4">
    <source>
        <dbReference type="ARBA" id="ARBA00022807"/>
    </source>
</evidence>
<dbReference type="AlphaFoldDB" id="A0A813TGW1"/>
<evidence type="ECO:0000256" key="2">
    <source>
        <dbReference type="ARBA" id="ARBA00022670"/>
    </source>
</evidence>
<gene>
    <name evidence="9" type="ORF">OXX778_LOCUS7140</name>
</gene>
<feature type="compositionally biased region" description="Basic and acidic residues" evidence="6">
    <location>
        <begin position="126"/>
        <end position="143"/>
    </location>
</feature>
<evidence type="ECO:0000256" key="1">
    <source>
        <dbReference type="ARBA" id="ARBA00008455"/>
    </source>
</evidence>
<dbReference type="InterPro" id="IPR038765">
    <property type="entry name" value="Papain-like_cys_pep_sf"/>
</dbReference>
<keyword evidence="10" id="KW-1185">Reference proteome</keyword>
<reference evidence="9" key="1">
    <citation type="submission" date="2021-02" db="EMBL/GenBank/DDBJ databases">
        <authorList>
            <person name="Nowell W R."/>
        </authorList>
    </citation>
    <scope>NUCLEOTIDE SEQUENCE</scope>
    <source>
        <strain evidence="9">Ploen Becks lab</strain>
    </source>
</reference>
<evidence type="ECO:0000256" key="6">
    <source>
        <dbReference type="SAM" id="MobiDB-lite"/>
    </source>
</evidence>
<evidence type="ECO:0000259" key="8">
    <source>
        <dbReference type="SMART" id="SM00645"/>
    </source>
</evidence>
<keyword evidence="3" id="KW-0378">Hydrolase</keyword>
<feature type="domain" description="Peptidase C1A papain C-terminal" evidence="8">
    <location>
        <begin position="135"/>
        <end position="341"/>
    </location>
</feature>
<dbReference type="InterPro" id="IPR013128">
    <property type="entry name" value="Peptidase_C1A"/>
</dbReference>
<organism evidence="9 10">
    <name type="scientific">Brachionus calyciflorus</name>
    <dbReference type="NCBI Taxonomy" id="104777"/>
    <lineage>
        <taxon>Eukaryota</taxon>
        <taxon>Metazoa</taxon>
        <taxon>Spiralia</taxon>
        <taxon>Gnathifera</taxon>
        <taxon>Rotifera</taxon>
        <taxon>Eurotatoria</taxon>
        <taxon>Monogononta</taxon>
        <taxon>Pseudotrocha</taxon>
        <taxon>Ploima</taxon>
        <taxon>Brachionidae</taxon>
        <taxon>Brachionus</taxon>
    </lineage>
</organism>
<dbReference type="OrthoDB" id="190265at2759"/>
<feature type="region of interest" description="Disordered" evidence="6">
    <location>
        <begin position="117"/>
        <end position="146"/>
    </location>
</feature>
<evidence type="ECO:0000256" key="7">
    <source>
        <dbReference type="SAM" id="SignalP"/>
    </source>
</evidence>
<dbReference type="EMBL" id="CAJNOC010000894">
    <property type="protein sequence ID" value="CAF0814374.1"/>
    <property type="molecule type" value="Genomic_DNA"/>
</dbReference>
<dbReference type="Gene3D" id="3.90.70.10">
    <property type="entry name" value="Cysteine proteinases"/>
    <property type="match status" value="1"/>
</dbReference>
<comment type="caution">
    <text evidence="9">The sequence shown here is derived from an EMBL/GenBank/DDBJ whole genome shotgun (WGS) entry which is preliminary data.</text>
</comment>
<evidence type="ECO:0000256" key="3">
    <source>
        <dbReference type="ARBA" id="ARBA00022801"/>
    </source>
</evidence>
<keyword evidence="4" id="KW-0788">Thiol protease</keyword>
<dbReference type="FunFam" id="3.90.70.10:FF:000332">
    <property type="entry name" value="Cathepsin L1"/>
    <property type="match status" value="1"/>
</dbReference>
<feature type="signal peptide" evidence="7">
    <location>
        <begin position="1"/>
        <end position="21"/>
    </location>
</feature>
<protein>
    <recommendedName>
        <fullName evidence="8">Peptidase C1A papain C-terminal domain-containing protein</fullName>
    </recommendedName>
</protein>
<dbReference type="GO" id="GO:0008234">
    <property type="term" value="F:cysteine-type peptidase activity"/>
    <property type="evidence" value="ECO:0007669"/>
    <property type="project" value="UniProtKB-KW"/>
</dbReference>
<dbReference type="InterPro" id="IPR000169">
    <property type="entry name" value="Pept_cys_AS"/>
</dbReference>
<keyword evidence="2" id="KW-0645">Protease</keyword>
<evidence type="ECO:0000313" key="9">
    <source>
        <dbReference type="EMBL" id="CAF0814374.1"/>
    </source>
</evidence>
<sequence>MAKFQFILDFIFIFFIKSLGAIQTSKDDPSQISKPINRMLNQDWKIFKNFVHVETEDSAKDLTWRRKFEESYELISRHNIEFQLNPEKVKYRLKLTEYAHMTDEEFMKKKTGLKINRKSRKKTIKEKRAISDPKRPKTYDSRTKYPIPPRDQGDCGGCYAFSAVASIEFQLAKKNKITSLSEQNLIDCSGGFGNFGCNGGIMDAAFEYMISNKGINSLLFYPYVAKQESCKFKSNYIGAKLKGYGYANTEEELEDAIYKYGAVSCGIDASLPTFRLYADGIYNDTKCSKTDINHAINVVGYTENTFICRNSWGTAWGMGGYFELPKGENTCGLISYCVYPIL</sequence>
<dbReference type="PANTHER" id="PTHR12411">
    <property type="entry name" value="CYSTEINE PROTEASE FAMILY C1-RELATED"/>
    <property type="match status" value="1"/>
</dbReference>
<dbReference type="SUPFAM" id="SSF54001">
    <property type="entry name" value="Cysteine proteinases"/>
    <property type="match status" value="1"/>
</dbReference>
<evidence type="ECO:0000256" key="5">
    <source>
        <dbReference type="ARBA" id="ARBA00023157"/>
    </source>
</evidence>
<dbReference type="SMART" id="SM00645">
    <property type="entry name" value="Pept_C1"/>
    <property type="match status" value="1"/>
</dbReference>
<keyword evidence="7" id="KW-0732">Signal</keyword>
<evidence type="ECO:0000313" key="10">
    <source>
        <dbReference type="Proteomes" id="UP000663879"/>
    </source>
</evidence>
<dbReference type="InterPro" id="IPR039417">
    <property type="entry name" value="Peptidase_C1A_papain-like"/>
</dbReference>
<dbReference type="GO" id="GO:0006508">
    <property type="term" value="P:proteolysis"/>
    <property type="evidence" value="ECO:0007669"/>
    <property type="project" value="UniProtKB-KW"/>
</dbReference>
<comment type="similarity">
    <text evidence="1">Belongs to the peptidase C1 family.</text>
</comment>
<dbReference type="Proteomes" id="UP000663879">
    <property type="component" value="Unassembled WGS sequence"/>
</dbReference>
<feature type="chain" id="PRO_5032709479" description="Peptidase C1A papain C-terminal domain-containing protein" evidence="7">
    <location>
        <begin position="22"/>
        <end position="342"/>
    </location>
</feature>
<proteinExistence type="inferred from homology"/>
<keyword evidence="5" id="KW-1015">Disulfide bond</keyword>
<name>A0A813TGW1_9BILA</name>